<keyword evidence="3" id="KW-1003">Cell membrane</keyword>
<accession>A0A3N9Y4G5</accession>
<dbReference type="Gene3D" id="3.40.50.300">
    <property type="entry name" value="P-loop containing nucleotide triphosphate hydrolases"/>
    <property type="match status" value="1"/>
</dbReference>
<evidence type="ECO:0000256" key="10">
    <source>
        <dbReference type="SAM" id="MobiDB-lite"/>
    </source>
</evidence>
<dbReference type="PANTHER" id="PTHR43394">
    <property type="entry name" value="ATP-DEPENDENT PERMEASE MDL1, MITOCHONDRIAL"/>
    <property type="match status" value="1"/>
</dbReference>
<evidence type="ECO:0000256" key="5">
    <source>
        <dbReference type="ARBA" id="ARBA00022741"/>
    </source>
</evidence>
<evidence type="ECO:0000256" key="7">
    <source>
        <dbReference type="ARBA" id="ARBA00022989"/>
    </source>
</evidence>
<dbReference type="GO" id="GO:0015421">
    <property type="term" value="F:ABC-type oligopeptide transporter activity"/>
    <property type="evidence" value="ECO:0007669"/>
    <property type="project" value="TreeGrafter"/>
</dbReference>
<feature type="transmembrane region" description="Helical" evidence="11">
    <location>
        <begin position="76"/>
        <end position="98"/>
    </location>
</feature>
<evidence type="ECO:0000256" key="2">
    <source>
        <dbReference type="ARBA" id="ARBA00022448"/>
    </source>
</evidence>
<evidence type="ECO:0000259" key="13">
    <source>
        <dbReference type="PROSITE" id="PS50929"/>
    </source>
</evidence>
<dbReference type="GO" id="GO:0016887">
    <property type="term" value="F:ATP hydrolysis activity"/>
    <property type="evidence" value="ECO:0007669"/>
    <property type="project" value="InterPro"/>
</dbReference>
<proteinExistence type="inferred from homology"/>
<evidence type="ECO:0000256" key="1">
    <source>
        <dbReference type="ARBA" id="ARBA00004651"/>
    </source>
</evidence>
<feature type="domain" description="ABC transmembrane type-1" evidence="13">
    <location>
        <begin position="40"/>
        <end position="319"/>
    </location>
</feature>
<dbReference type="PROSITE" id="PS00211">
    <property type="entry name" value="ABC_TRANSPORTER_1"/>
    <property type="match status" value="1"/>
</dbReference>
<gene>
    <name evidence="14" type="ORF">DDE19_02845</name>
</gene>
<evidence type="ECO:0000313" key="15">
    <source>
        <dbReference type="Proteomes" id="UP000278981"/>
    </source>
</evidence>
<dbReference type="Pfam" id="PF00664">
    <property type="entry name" value="ABC_membrane"/>
    <property type="match status" value="1"/>
</dbReference>
<dbReference type="InterPro" id="IPR011527">
    <property type="entry name" value="ABC1_TM_dom"/>
</dbReference>
<dbReference type="Proteomes" id="UP000278981">
    <property type="component" value="Unassembled WGS sequence"/>
</dbReference>
<reference evidence="14 15" key="1">
    <citation type="submission" date="2018-04" db="EMBL/GenBank/DDBJ databases">
        <title>Micromonosporas from Atacama Desert.</title>
        <authorList>
            <person name="Carro L."/>
            <person name="Klenk H.-P."/>
            <person name="Goodfellow M."/>
        </authorList>
    </citation>
    <scope>NUCLEOTIDE SEQUENCE [LARGE SCALE GENOMIC DNA]</scope>
    <source>
        <strain evidence="14 15">LB19</strain>
    </source>
</reference>
<organism evidence="14 15">
    <name type="scientific">Micromonospora ureilytica</name>
    <dbReference type="NCBI Taxonomy" id="709868"/>
    <lineage>
        <taxon>Bacteria</taxon>
        <taxon>Bacillati</taxon>
        <taxon>Actinomycetota</taxon>
        <taxon>Actinomycetes</taxon>
        <taxon>Micromonosporales</taxon>
        <taxon>Micromonosporaceae</taxon>
        <taxon>Micromonospora</taxon>
    </lineage>
</organism>
<dbReference type="InterPro" id="IPR003593">
    <property type="entry name" value="AAA+_ATPase"/>
</dbReference>
<keyword evidence="7 11" id="KW-1133">Transmembrane helix</keyword>
<dbReference type="InterPro" id="IPR036640">
    <property type="entry name" value="ABC1_TM_sf"/>
</dbReference>
<feature type="domain" description="ABC transporter" evidence="12">
    <location>
        <begin position="364"/>
        <end position="598"/>
    </location>
</feature>
<dbReference type="EMBL" id="QDGB01000141">
    <property type="protein sequence ID" value="RQX19814.1"/>
    <property type="molecule type" value="Genomic_DNA"/>
</dbReference>
<feature type="transmembrane region" description="Helical" evidence="11">
    <location>
        <begin position="143"/>
        <end position="168"/>
    </location>
</feature>
<sequence length="608" mass="64412">MRTDIRRNPLEAGPVPPTDPVAVPLRELLGLLRPQRPVLLVAAVLGLASAGLALVQPLLAMRTINAMLLGQPVASLAIWLVFLFLAAAVISGVQSFLLQRGGEALVLRLRLGLTDRLLRLPMREYDQLRTGDLLSRVGTDTTLLRAVVANGIVNAVIGVASLVGAVALMLWLDWFLFVFAVASVALGGSILAFVMIGIRRWSEQAQGRIGLLLADLERALAAMRTVRAARAEDREAERIGGRAREAYDAGIRVARLDAMIVPAVSLSANGSFLLVLGLGGARVASGHLDIGQFVAFLLYVSFLLVPLVAVFAGGSAVQKGMAALQRIHETMGLDLEQTPDVERDGADDGNGPPASPAGPETPALELRDVHFSYGPGREVLRGVSFDVARHTSVALVGTSGAGKTTIFALVERFYDASLGTILLDGRDIASMPVDELRSAVGYVQQECPLLAGTLRDNLTYACPGADEDELAEVLRVTNLDEVVDRLPDGLDTQVGEHGSMLSGGERQRVSIARALLPRPRLLLLDEPTAHLDAANEAGLAELVRNISRSCTVLMIAHRSSTVRAADRIVVLADGEVTATGASDRLPAGASGIPTGLLAEPRREAVPVD</sequence>
<dbReference type="InterPro" id="IPR017871">
    <property type="entry name" value="ABC_transporter-like_CS"/>
</dbReference>
<dbReference type="InterPro" id="IPR003439">
    <property type="entry name" value="ABC_transporter-like_ATP-bd"/>
</dbReference>
<evidence type="ECO:0000256" key="3">
    <source>
        <dbReference type="ARBA" id="ARBA00022475"/>
    </source>
</evidence>
<dbReference type="GO" id="GO:0005886">
    <property type="term" value="C:plasma membrane"/>
    <property type="evidence" value="ECO:0007669"/>
    <property type="project" value="UniProtKB-SubCell"/>
</dbReference>
<evidence type="ECO:0000256" key="4">
    <source>
        <dbReference type="ARBA" id="ARBA00022692"/>
    </source>
</evidence>
<dbReference type="AlphaFoldDB" id="A0A3N9Y4G5"/>
<dbReference type="SUPFAM" id="SSF52540">
    <property type="entry name" value="P-loop containing nucleoside triphosphate hydrolases"/>
    <property type="match status" value="1"/>
</dbReference>
<evidence type="ECO:0000256" key="6">
    <source>
        <dbReference type="ARBA" id="ARBA00022840"/>
    </source>
</evidence>
<evidence type="ECO:0000259" key="12">
    <source>
        <dbReference type="PROSITE" id="PS50893"/>
    </source>
</evidence>
<dbReference type="PANTHER" id="PTHR43394:SF1">
    <property type="entry name" value="ATP-BINDING CASSETTE SUB-FAMILY B MEMBER 10, MITOCHONDRIAL"/>
    <property type="match status" value="1"/>
</dbReference>
<feature type="transmembrane region" description="Helical" evidence="11">
    <location>
        <begin position="293"/>
        <end position="317"/>
    </location>
</feature>
<keyword evidence="5" id="KW-0547">Nucleotide-binding</keyword>
<dbReference type="CDD" id="cd18551">
    <property type="entry name" value="ABC_6TM_LmrA_like"/>
    <property type="match status" value="1"/>
</dbReference>
<feature type="transmembrane region" description="Helical" evidence="11">
    <location>
        <begin position="174"/>
        <end position="198"/>
    </location>
</feature>
<dbReference type="RefSeq" id="WP_124815891.1">
    <property type="nucleotide sequence ID" value="NZ_QDGB01000141.1"/>
</dbReference>
<name>A0A3N9Y4G5_9ACTN</name>
<dbReference type="SMART" id="SM00382">
    <property type="entry name" value="AAA"/>
    <property type="match status" value="1"/>
</dbReference>
<evidence type="ECO:0000313" key="14">
    <source>
        <dbReference type="EMBL" id="RQX19814.1"/>
    </source>
</evidence>
<evidence type="ECO:0000256" key="11">
    <source>
        <dbReference type="SAM" id="Phobius"/>
    </source>
</evidence>
<evidence type="ECO:0000256" key="9">
    <source>
        <dbReference type="ARBA" id="ARBA00061644"/>
    </source>
</evidence>
<comment type="subcellular location">
    <subcellularLocation>
        <location evidence="1">Cell membrane</location>
        <topology evidence="1">Multi-pass membrane protein</topology>
    </subcellularLocation>
</comment>
<dbReference type="InterPro" id="IPR039421">
    <property type="entry name" value="Type_1_exporter"/>
</dbReference>
<feature type="transmembrane region" description="Helical" evidence="11">
    <location>
        <begin position="260"/>
        <end position="281"/>
    </location>
</feature>
<dbReference type="GO" id="GO:0005524">
    <property type="term" value="F:ATP binding"/>
    <property type="evidence" value="ECO:0007669"/>
    <property type="project" value="UniProtKB-KW"/>
</dbReference>
<keyword evidence="8 11" id="KW-0472">Membrane</keyword>
<dbReference type="Gene3D" id="1.20.1560.10">
    <property type="entry name" value="ABC transporter type 1, transmembrane domain"/>
    <property type="match status" value="1"/>
</dbReference>
<feature type="region of interest" description="Disordered" evidence="10">
    <location>
        <begin position="334"/>
        <end position="362"/>
    </location>
</feature>
<keyword evidence="4 11" id="KW-0812">Transmembrane</keyword>
<feature type="transmembrane region" description="Helical" evidence="11">
    <location>
        <begin position="38"/>
        <end position="56"/>
    </location>
</feature>
<dbReference type="PROSITE" id="PS50893">
    <property type="entry name" value="ABC_TRANSPORTER_2"/>
    <property type="match status" value="1"/>
</dbReference>
<dbReference type="SUPFAM" id="SSF90123">
    <property type="entry name" value="ABC transporter transmembrane region"/>
    <property type="match status" value="1"/>
</dbReference>
<dbReference type="OrthoDB" id="9806127at2"/>
<comment type="similarity">
    <text evidence="9">Belongs to the ABC transporter superfamily. Lipid exporter (TC 3.A.1.106) family.</text>
</comment>
<dbReference type="InterPro" id="IPR027417">
    <property type="entry name" value="P-loop_NTPase"/>
</dbReference>
<dbReference type="PROSITE" id="PS50929">
    <property type="entry name" value="ABC_TM1F"/>
    <property type="match status" value="1"/>
</dbReference>
<dbReference type="FunFam" id="3.40.50.300:FF:000299">
    <property type="entry name" value="ABC transporter ATP-binding protein/permease"/>
    <property type="match status" value="1"/>
</dbReference>
<comment type="caution">
    <text evidence="14">The sequence shown here is derived from an EMBL/GenBank/DDBJ whole genome shotgun (WGS) entry which is preliminary data.</text>
</comment>
<evidence type="ECO:0000256" key="8">
    <source>
        <dbReference type="ARBA" id="ARBA00023136"/>
    </source>
</evidence>
<dbReference type="Pfam" id="PF00005">
    <property type="entry name" value="ABC_tran"/>
    <property type="match status" value="1"/>
</dbReference>
<keyword evidence="2" id="KW-0813">Transport</keyword>
<protein>
    <submittedName>
        <fullName evidence="14">ABC transporter ATP-binding protein</fullName>
    </submittedName>
</protein>
<keyword evidence="6 14" id="KW-0067">ATP-binding</keyword>